<gene>
    <name evidence="8" type="ORF">KK1_028815</name>
</gene>
<dbReference type="CDD" id="cd09274">
    <property type="entry name" value="RNase_HI_RT_Ty3"/>
    <property type="match status" value="1"/>
</dbReference>
<proteinExistence type="predicted"/>
<protein>
    <submittedName>
        <fullName evidence="8">Transposon Ty3-I Gag-Pol polyprotein</fullName>
    </submittedName>
</protein>
<keyword evidence="9" id="KW-1185">Reference proteome</keyword>
<dbReference type="InterPro" id="IPR043502">
    <property type="entry name" value="DNA/RNA_pol_sf"/>
</dbReference>
<dbReference type="PANTHER" id="PTHR47266">
    <property type="entry name" value="ENDONUCLEASE-RELATED"/>
    <property type="match status" value="1"/>
</dbReference>
<feature type="domain" description="Integrase catalytic" evidence="7">
    <location>
        <begin position="261"/>
        <end position="357"/>
    </location>
</feature>
<dbReference type="SUPFAM" id="SSF56672">
    <property type="entry name" value="DNA/RNA polymerases"/>
    <property type="match status" value="1"/>
</dbReference>
<dbReference type="GO" id="GO:0003676">
    <property type="term" value="F:nucleic acid binding"/>
    <property type="evidence" value="ECO:0007669"/>
    <property type="project" value="InterPro"/>
</dbReference>
<dbReference type="Pfam" id="PF17921">
    <property type="entry name" value="Integrase_H2C2"/>
    <property type="match status" value="1"/>
</dbReference>
<keyword evidence="2" id="KW-0548">Nucleotidyltransferase</keyword>
<dbReference type="InterPro" id="IPR041373">
    <property type="entry name" value="RT_RNaseH"/>
</dbReference>
<dbReference type="GO" id="GO:0016787">
    <property type="term" value="F:hydrolase activity"/>
    <property type="evidence" value="ECO:0007669"/>
    <property type="project" value="UniProtKB-KW"/>
</dbReference>
<dbReference type="Gramene" id="C.cajan_30882.t">
    <property type="protein sequence ID" value="C.cajan_30882.t"/>
    <property type="gene ID" value="C.cajan_30882"/>
</dbReference>
<keyword evidence="6" id="KW-0695">RNA-directed DNA polymerase</keyword>
<dbReference type="Gene3D" id="1.10.340.70">
    <property type="match status" value="1"/>
</dbReference>
<dbReference type="GO" id="GO:0004519">
    <property type="term" value="F:endonuclease activity"/>
    <property type="evidence" value="ECO:0007669"/>
    <property type="project" value="UniProtKB-KW"/>
</dbReference>
<name>A0A151S3X9_CAJCA</name>
<dbReference type="Proteomes" id="UP000075243">
    <property type="component" value="Unassembled WGS sequence"/>
</dbReference>
<evidence type="ECO:0000256" key="4">
    <source>
        <dbReference type="ARBA" id="ARBA00022759"/>
    </source>
</evidence>
<keyword evidence="3" id="KW-0540">Nuclease</keyword>
<dbReference type="SUPFAM" id="SSF53098">
    <property type="entry name" value="Ribonuclease H-like"/>
    <property type="match status" value="1"/>
</dbReference>
<dbReference type="InterPro" id="IPR012337">
    <property type="entry name" value="RNaseH-like_sf"/>
</dbReference>
<dbReference type="GO" id="GO:0003964">
    <property type="term" value="F:RNA-directed DNA polymerase activity"/>
    <property type="evidence" value="ECO:0007669"/>
    <property type="project" value="UniProtKB-KW"/>
</dbReference>
<dbReference type="InterPro" id="IPR036397">
    <property type="entry name" value="RNaseH_sf"/>
</dbReference>
<evidence type="ECO:0000313" key="9">
    <source>
        <dbReference type="Proteomes" id="UP000075243"/>
    </source>
</evidence>
<accession>A0A151S3X9</accession>
<dbReference type="Gene3D" id="3.30.420.10">
    <property type="entry name" value="Ribonuclease H-like superfamily/Ribonuclease H"/>
    <property type="match status" value="2"/>
</dbReference>
<dbReference type="GO" id="GO:0015074">
    <property type="term" value="P:DNA integration"/>
    <property type="evidence" value="ECO:0007669"/>
    <property type="project" value="InterPro"/>
</dbReference>
<evidence type="ECO:0000256" key="2">
    <source>
        <dbReference type="ARBA" id="ARBA00022695"/>
    </source>
</evidence>
<keyword evidence="4" id="KW-0255">Endonuclease</keyword>
<dbReference type="InterPro" id="IPR001584">
    <property type="entry name" value="Integrase_cat-core"/>
</dbReference>
<dbReference type="Pfam" id="PF00665">
    <property type="entry name" value="rve"/>
    <property type="match status" value="1"/>
</dbReference>
<reference evidence="8" key="1">
    <citation type="journal article" date="2012" name="Nat. Biotechnol.">
        <title>Draft genome sequence of pigeonpea (Cajanus cajan), an orphan legume crop of resource-poor farmers.</title>
        <authorList>
            <person name="Varshney R.K."/>
            <person name="Chen W."/>
            <person name="Li Y."/>
            <person name="Bharti A.K."/>
            <person name="Saxena R.K."/>
            <person name="Schlueter J.A."/>
            <person name="Donoghue M.T."/>
            <person name="Azam S."/>
            <person name="Fan G."/>
            <person name="Whaley A.M."/>
            <person name="Farmer A.D."/>
            <person name="Sheridan J."/>
            <person name="Iwata A."/>
            <person name="Tuteja R."/>
            <person name="Penmetsa R.V."/>
            <person name="Wu W."/>
            <person name="Upadhyaya H.D."/>
            <person name="Yang S.P."/>
            <person name="Shah T."/>
            <person name="Saxena K.B."/>
            <person name="Michael T."/>
            <person name="McCombie W.R."/>
            <person name="Yang B."/>
            <person name="Zhang G."/>
            <person name="Yang H."/>
            <person name="Wang J."/>
            <person name="Spillane C."/>
            <person name="Cook D.R."/>
            <person name="May G.D."/>
            <person name="Xu X."/>
            <person name="Jackson S.A."/>
        </authorList>
    </citation>
    <scope>NUCLEOTIDE SEQUENCE [LARGE SCALE GENOMIC DNA]</scope>
</reference>
<sequence length="440" mass="51359">MCDASDYAVGVVLGQRKENLFHVIYYASRVLNQAQRKYTTTEKELLVVVFAFDKFRPYLVGSKVIVYTDHAALRYLFAKQDAKPRLIRWILLLQEFDLEIQDKQGKQNLVANHLSRLKLDEANKEVKPILEEFPDEKLLVITSLPWFADFANFKAAGLIPHEFTFQQRKKFLHDAKFYFWDDPLLFKRCADGIIRRCVPESEFESILWHCHGLDYGGNFSGERTASKVLQSGFYWPTLFKDARSFIERCDRCQRVGNISRRNEMPLNNIIEVEIFYVWGIDFMGPFPSYFSNQYILDAVDYVSKWVEASAFPTNDAKVVVSFIRKHIFTRFGVPRAIISDGGSHFCNKQFESLLGKYEKVVSSTRKDWSRKLDDVLWAYCTAFKTPIGMSPYQLVYGKSCHLPVELEHKAFWATKLLNFDLKNAGERRLLQLDELEEFRL</sequence>
<evidence type="ECO:0000256" key="6">
    <source>
        <dbReference type="ARBA" id="ARBA00022918"/>
    </source>
</evidence>
<keyword evidence="1" id="KW-0808">Transferase</keyword>
<evidence type="ECO:0000313" key="8">
    <source>
        <dbReference type="EMBL" id="KYP49468.1"/>
    </source>
</evidence>
<organism evidence="8 9">
    <name type="scientific">Cajanus cajan</name>
    <name type="common">Pigeon pea</name>
    <name type="synonym">Cajanus indicus</name>
    <dbReference type="NCBI Taxonomy" id="3821"/>
    <lineage>
        <taxon>Eukaryota</taxon>
        <taxon>Viridiplantae</taxon>
        <taxon>Streptophyta</taxon>
        <taxon>Embryophyta</taxon>
        <taxon>Tracheophyta</taxon>
        <taxon>Spermatophyta</taxon>
        <taxon>Magnoliopsida</taxon>
        <taxon>eudicotyledons</taxon>
        <taxon>Gunneridae</taxon>
        <taxon>Pentapetalae</taxon>
        <taxon>rosids</taxon>
        <taxon>fabids</taxon>
        <taxon>Fabales</taxon>
        <taxon>Fabaceae</taxon>
        <taxon>Papilionoideae</taxon>
        <taxon>50 kb inversion clade</taxon>
        <taxon>NPAAA clade</taxon>
        <taxon>indigoferoid/millettioid clade</taxon>
        <taxon>Phaseoleae</taxon>
        <taxon>Cajanus</taxon>
    </lineage>
</organism>
<dbReference type="AlphaFoldDB" id="A0A151S3X9"/>
<evidence type="ECO:0000256" key="3">
    <source>
        <dbReference type="ARBA" id="ARBA00022722"/>
    </source>
</evidence>
<dbReference type="InterPro" id="IPR052160">
    <property type="entry name" value="Gypsy_RT_Integrase-like"/>
</dbReference>
<dbReference type="FunFam" id="3.10.20.370:FF:000001">
    <property type="entry name" value="Retrovirus-related Pol polyprotein from transposon 17.6-like protein"/>
    <property type="match status" value="1"/>
</dbReference>
<dbReference type="PROSITE" id="PS50994">
    <property type="entry name" value="INTEGRASE"/>
    <property type="match status" value="1"/>
</dbReference>
<dbReference type="InterPro" id="IPR041588">
    <property type="entry name" value="Integrase_H2C2"/>
</dbReference>
<dbReference type="EMBL" id="KQ483476">
    <property type="protein sequence ID" value="KYP49468.1"/>
    <property type="molecule type" value="Genomic_DNA"/>
</dbReference>
<evidence type="ECO:0000256" key="5">
    <source>
        <dbReference type="ARBA" id="ARBA00022801"/>
    </source>
</evidence>
<dbReference type="Pfam" id="PF17917">
    <property type="entry name" value="RT_RNaseH"/>
    <property type="match status" value="1"/>
</dbReference>
<evidence type="ECO:0000259" key="7">
    <source>
        <dbReference type="PROSITE" id="PS50994"/>
    </source>
</evidence>
<keyword evidence="5" id="KW-0378">Hydrolase</keyword>
<evidence type="ECO:0000256" key="1">
    <source>
        <dbReference type="ARBA" id="ARBA00022679"/>
    </source>
</evidence>